<dbReference type="InterPro" id="IPR001254">
    <property type="entry name" value="Trypsin_dom"/>
</dbReference>
<evidence type="ECO:0000313" key="6">
    <source>
        <dbReference type="Proteomes" id="UP000694846"/>
    </source>
</evidence>
<dbReference type="Proteomes" id="UP000694846">
    <property type="component" value="Unplaced"/>
</dbReference>
<keyword evidence="3" id="KW-0720">Serine protease</keyword>
<dbReference type="PROSITE" id="PS00134">
    <property type="entry name" value="TRYPSIN_HIS"/>
    <property type="match status" value="1"/>
</dbReference>
<dbReference type="FunFam" id="2.40.10.10:FF:000068">
    <property type="entry name" value="transmembrane protease serine 2"/>
    <property type="match status" value="1"/>
</dbReference>
<keyword evidence="1" id="KW-0645">Protease</keyword>
<dbReference type="InterPro" id="IPR018114">
    <property type="entry name" value="TRYPSIN_HIS"/>
</dbReference>
<dbReference type="PANTHER" id="PTHR24276:SF98">
    <property type="entry name" value="FI18310P1-RELATED"/>
    <property type="match status" value="1"/>
</dbReference>
<sequence>MNFLCILSIAIAVAVEIPQIDDQSENPYERVAYGEDYDHEKYEYVVMLLGEDEEDSSEYTSLCSGSLLSPIAVLTAAHCTYGMTASKLTVVVPKTASEAVRYVSVQKIYQHPAYNKFINHADISLLKVNNSISFSPNTKQNMLFEHITNLCCIYSFEISVYTLNGGVIKHASICTQIMRSVKF</sequence>
<dbReference type="InterPro" id="IPR050430">
    <property type="entry name" value="Peptidase_S1"/>
</dbReference>
<name>A0A8B8GQW3_9HEMI</name>
<evidence type="ECO:0000256" key="2">
    <source>
        <dbReference type="ARBA" id="ARBA00022801"/>
    </source>
</evidence>
<protein>
    <submittedName>
        <fullName evidence="7">Mite allergen Der f 6-like</fullName>
    </submittedName>
</protein>
<proteinExistence type="predicted"/>
<dbReference type="InterPro" id="IPR043504">
    <property type="entry name" value="Peptidase_S1_PA_chymotrypsin"/>
</dbReference>
<dbReference type="Gene3D" id="2.40.10.10">
    <property type="entry name" value="Trypsin-like serine proteases"/>
    <property type="match status" value="1"/>
</dbReference>
<evidence type="ECO:0000256" key="4">
    <source>
        <dbReference type="ARBA" id="ARBA00023157"/>
    </source>
</evidence>
<evidence type="ECO:0000256" key="1">
    <source>
        <dbReference type="ARBA" id="ARBA00022670"/>
    </source>
</evidence>
<evidence type="ECO:0000313" key="7">
    <source>
        <dbReference type="RefSeq" id="XP_025425483.1"/>
    </source>
</evidence>
<accession>A0A8B8GQW3</accession>
<dbReference type="RefSeq" id="XP_025425483.1">
    <property type="nucleotide sequence ID" value="XM_025569698.1"/>
</dbReference>
<dbReference type="Pfam" id="PF00089">
    <property type="entry name" value="Trypsin"/>
    <property type="match status" value="1"/>
</dbReference>
<keyword evidence="4" id="KW-1015">Disulfide bond</keyword>
<feature type="domain" description="Peptidase S1" evidence="5">
    <location>
        <begin position="31"/>
        <end position="155"/>
    </location>
</feature>
<keyword evidence="2" id="KW-0378">Hydrolase</keyword>
<evidence type="ECO:0000256" key="3">
    <source>
        <dbReference type="ARBA" id="ARBA00022825"/>
    </source>
</evidence>
<dbReference type="GO" id="GO:0006508">
    <property type="term" value="P:proteolysis"/>
    <property type="evidence" value="ECO:0007669"/>
    <property type="project" value="UniProtKB-KW"/>
</dbReference>
<reference evidence="7" key="1">
    <citation type="submission" date="2025-08" db="UniProtKB">
        <authorList>
            <consortium name="RefSeq"/>
        </authorList>
    </citation>
    <scope>IDENTIFICATION</scope>
    <source>
        <tissue evidence="7">Whole body</tissue>
    </source>
</reference>
<dbReference type="InterPro" id="IPR009003">
    <property type="entry name" value="Peptidase_S1_PA"/>
</dbReference>
<dbReference type="PANTHER" id="PTHR24276">
    <property type="entry name" value="POLYSERASE-RELATED"/>
    <property type="match status" value="1"/>
</dbReference>
<dbReference type="GO" id="GO:0004252">
    <property type="term" value="F:serine-type endopeptidase activity"/>
    <property type="evidence" value="ECO:0007669"/>
    <property type="project" value="InterPro"/>
</dbReference>
<dbReference type="OrthoDB" id="531708at2759"/>
<dbReference type="SUPFAM" id="SSF50494">
    <property type="entry name" value="Trypsin-like serine proteases"/>
    <property type="match status" value="1"/>
</dbReference>
<dbReference type="PROSITE" id="PS50240">
    <property type="entry name" value="TRYPSIN_DOM"/>
    <property type="match status" value="1"/>
</dbReference>
<dbReference type="GeneID" id="112694272"/>
<keyword evidence="6" id="KW-1185">Reference proteome</keyword>
<dbReference type="AlphaFoldDB" id="A0A8B8GQW3"/>
<organism evidence="6 7">
    <name type="scientific">Sipha flava</name>
    <name type="common">yellow sugarcane aphid</name>
    <dbReference type="NCBI Taxonomy" id="143950"/>
    <lineage>
        <taxon>Eukaryota</taxon>
        <taxon>Metazoa</taxon>
        <taxon>Ecdysozoa</taxon>
        <taxon>Arthropoda</taxon>
        <taxon>Hexapoda</taxon>
        <taxon>Insecta</taxon>
        <taxon>Pterygota</taxon>
        <taxon>Neoptera</taxon>
        <taxon>Paraneoptera</taxon>
        <taxon>Hemiptera</taxon>
        <taxon>Sternorrhyncha</taxon>
        <taxon>Aphidomorpha</taxon>
        <taxon>Aphidoidea</taxon>
        <taxon>Aphididae</taxon>
        <taxon>Sipha</taxon>
    </lineage>
</organism>
<evidence type="ECO:0000259" key="5">
    <source>
        <dbReference type="PROSITE" id="PS50240"/>
    </source>
</evidence>
<gene>
    <name evidence="7" type="primary">LOC112694272</name>
</gene>